<dbReference type="PANTHER" id="PTHR43056:SF10">
    <property type="entry name" value="COCE_NOND FAMILY, PUTATIVE (AFU_ORTHOLOGUE AFUA_7G00600)-RELATED"/>
    <property type="match status" value="1"/>
</dbReference>
<dbReference type="Pfam" id="PF08530">
    <property type="entry name" value="PepX_C"/>
    <property type="match status" value="1"/>
</dbReference>
<accession>A0A6J7L807</accession>
<dbReference type="NCBIfam" id="TIGR00976">
    <property type="entry name" value="CocE_NonD"/>
    <property type="match status" value="2"/>
</dbReference>
<gene>
    <name evidence="3" type="ORF">UFOPK3789_01333</name>
</gene>
<dbReference type="InterPro" id="IPR000383">
    <property type="entry name" value="Xaa-Pro-like_dom"/>
</dbReference>
<evidence type="ECO:0000256" key="1">
    <source>
        <dbReference type="ARBA" id="ARBA00022801"/>
    </source>
</evidence>
<dbReference type="PANTHER" id="PTHR43056">
    <property type="entry name" value="PEPTIDASE S9 PROLYL OLIGOPEPTIDASE"/>
    <property type="match status" value="1"/>
</dbReference>
<dbReference type="SMART" id="SM00939">
    <property type="entry name" value="PepX_C"/>
    <property type="match status" value="1"/>
</dbReference>
<dbReference type="Gene3D" id="2.60.120.260">
    <property type="entry name" value="Galactose-binding domain-like"/>
    <property type="match status" value="1"/>
</dbReference>
<dbReference type="AlphaFoldDB" id="A0A6J7L807"/>
<dbReference type="InterPro" id="IPR013736">
    <property type="entry name" value="Xaa-Pro_dipept_C"/>
</dbReference>
<reference evidence="3" key="1">
    <citation type="submission" date="2020-05" db="EMBL/GenBank/DDBJ databases">
        <authorList>
            <person name="Chiriac C."/>
            <person name="Salcher M."/>
            <person name="Ghai R."/>
            <person name="Kavagutti S V."/>
        </authorList>
    </citation>
    <scope>NUCLEOTIDE SEQUENCE</scope>
</reference>
<dbReference type="EMBL" id="CAFBNL010000116">
    <property type="protein sequence ID" value="CAB4961794.1"/>
    <property type="molecule type" value="Genomic_DNA"/>
</dbReference>
<proteinExistence type="predicted"/>
<dbReference type="GO" id="GO:0008239">
    <property type="term" value="F:dipeptidyl-peptidase activity"/>
    <property type="evidence" value="ECO:0007669"/>
    <property type="project" value="InterPro"/>
</dbReference>
<dbReference type="InterPro" id="IPR005674">
    <property type="entry name" value="CocE/Ser_esterase"/>
</dbReference>
<feature type="domain" description="Xaa-Pro dipeptidyl-peptidase C-terminal" evidence="2">
    <location>
        <begin position="464"/>
        <end position="716"/>
    </location>
</feature>
<organism evidence="3">
    <name type="scientific">freshwater metagenome</name>
    <dbReference type="NCBI Taxonomy" id="449393"/>
    <lineage>
        <taxon>unclassified sequences</taxon>
        <taxon>metagenomes</taxon>
        <taxon>ecological metagenomes</taxon>
    </lineage>
</organism>
<dbReference type="SUPFAM" id="SSF49785">
    <property type="entry name" value="Galactose-binding domain-like"/>
    <property type="match status" value="1"/>
</dbReference>
<name>A0A6J7L807_9ZZZZ</name>
<dbReference type="InterPro" id="IPR029058">
    <property type="entry name" value="AB_hydrolase_fold"/>
</dbReference>
<dbReference type="SUPFAM" id="SSF53474">
    <property type="entry name" value="alpha/beta-Hydrolases"/>
    <property type="match status" value="1"/>
</dbReference>
<dbReference type="Gene3D" id="3.40.50.1820">
    <property type="entry name" value="alpha/beta hydrolase"/>
    <property type="match status" value="1"/>
</dbReference>
<dbReference type="Gene3D" id="1.10.3020.10">
    <property type="entry name" value="alpha-amino acid ester hydrolase ( Helical cap domain)"/>
    <property type="match status" value="1"/>
</dbReference>
<dbReference type="Pfam" id="PF02129">
    <property type="entry name" value="Peptidase_S15"/>
    <property type="match status" value="1"/>
</dbReference>
<keyword evidence="1" id="KW-0378">Hydrolase</keyword>
<protein>
    <submittedName>
        <fullName evidence="3">Unannotated protein</fullName>
    </submittedName>
</protein>
<evidence type="ECO:0000313" key="3">
    <source>
        <dbReference type="EMBL" id="CAB4961794.1"/>
    </source>
</evidence>
<dbReference type="InterPro" id="IPR050585">
    <property type="entry name" value="Xaa-Pro_dipeptidyl-ppase/CocE"/>
</dbReference>
<evidence type="ECO:0000259" key="2">
    <source>
        <dbReference type="SMART" id="SM00939"/>
    </source>
</evidence>
<dbReference type="InterPro" id="IPR008979">
    <property type="entry name" value="Galactose-bd-like_sf"/>
</dbReference>
<sequence length="757" mass="80880">MNHLGRRFTSTIIASAVALSGVALSAGPAQAAMQKSQVNAHGSIEQVYVIEATPGAAVAIQNSDNRRVGKGKIDSLGGFVFRDVKPGDGYRVSVAGSKTSKPLTVTSISAKPPTSLYSKQDLPAPGYGYLTTRDGTKLSVRVALPGKAEDGPYPVLVEYSGYDPSNPTASLNLFQLLANAQGYAYVGVNMRGSGCSGGSFNFFEKIQSLDGYDAIETVAAQPWAGRVGMVGISYPGISQLFVAATKPPHLSAITPLSIIDDTYRGTLYPGGIYNDGFAKDWAQQRLDQNQWPNPKGAGWVKKRVEDGDATCISNLGLRGQNVDLMKTIRENPYYSTRGIPGYPDGYDTVAPTAFINKIEVPTFIAGAWQDEQTGGHWSEMLGNFPADVPLRVTGQNGTHTDSLDPDVISRQLEFLDFYVARKIPKIAPAARAAAPQIWQVLTGVSGVSLPADRFDDFTSYKSALKAYEAEPRVRILWENGAKPGEVVGAPMPATESTAKSWPIPTAKARTFYLGSDGSLGDKRDSSASSLTFNYEPDARPRKTYEGDGNGIWKADAEYNWVPLDSASSLSWVSSPLSRNLAIAGPGSIDLTFASTAADTDIEVTLTEVRPDGKERYVQSGWLRASHRALDTAKSTPLDPRHTHTKTDAAPLVPGKATSIRVALFPVAHVFRAGSRVRISVQAPGGNRTLWTFETIKPDGVTRNSVGTGGVKASRLVLSEVKSPKGLPTALAPCPSLRAQPCRTYVAPAVQTPGPALK</sequence>